<name>A0A9X2DPN0_9BACI</name>
<dbReference type="Pfam" id="PF02738">
    <property type="entry name" value="MoCoBD_1"/>
    <property type="match status" value="1"/>
</dbReference>
<dbReference type="AlphaFoldDB" id="A0A9X2DPN0"/>
<feature type="domain" description="Aldehyde oxidase/xanthine dehydrogenase a/b hammerhead" evidence="3">
    <location>
        <begin position="17"/>
        <end position="126"/>
    </location>
</feature>
<dbReference type="Gene3D" id="3.90.1170.50">
    <property type="entry name" value="Aldehyde oxidase/xanthine dehydrogenase, a/b hammerhead"/>
    <property type="match status" value="1"/>
</dbReference>
<dbReference type="FunFam" id="3.30.365.10:FF:000001">
    <property type="entry name" value="Xanthine dehydrogenase oxidase"/>
    <property type="match status" value="1"/>
</dbReference>
<dbReference type="PANTHER" id="PTHR11908">
    <property type="entry name" value="XANTHINE DEHYDROGENASE"/>
    <property type="match status" value="1"/>
</dbReference>
<dbReference type="Proteomes" id="UP001139179">
    <property type="component" value="Unassembled WGS sequence"/>
</dbReference>
<proteinExistence type="predicted"/>
<comment type="cofactor">
    <cofactor evidence="1">
        <name>Mo-molybdopterin cytosine dinucleotide</name>
        <dbReference type="ChEBI" id="CHEBI:71308"/>
    </cofactor>
</comment>
<protein>
    <submittedName>
        <fullName evidence="4">Xanthine dehydrogenase family protein molybdopterin-binding subunit</fullName>
    </submittedName>
</protein>
<evidence type="ECO:0000256" key="1">
    <source>
        <dbReference type="ARBA" id="ARBA00053029"/>
    </source>
</evidence>
<dbReference type="Pfam" id="PF20256">
    <property type="entry name" value="MoCoBD_2"/>
    <property type="match status" value="1"/>
</dbReference>
<organism evidence="4 5">
    <name type="scientific">Halalkalibacter oceani</name>
    <dbReference type="NCBI Taxonomy" id="1653776"/>
    <lineage>
        <taxon>Bacteria</taxon>
        <taxon>Bacillati</taxon>
        <taxon>Bacillota</taxon>
        <taxon>Bacilli</taxon>
        <taxon>Bacillales</taxon>
        <taxon>Bacillaceae</taxon>
        <taxon>Halalkalibacter</taxon>
    </lineage>
</organism>
<evidence type="ECO:0000313" key="4">
    <source>
        <dbReference type="EMBL" id="MCM3713820.1"/>
    </source>
</evidence>
<dbReference type="InterPro" id="IPR016208">
    <property type="entry name" value="Ald_Oxase/xanthine_DH-like"/>
</dbReference>
<evidence type="ECO:0000313" key="5">
    <source>
        <dbReference type="Proteomes" id="UP001139179"/>
    </source>
</evidence>
<dbReference type="EMBL" id="JAMBOL010000003">
    <property type="protein sequence ID" value="MCM3713820.1"/>
    <property type="molecule type" value="Genomic_DNA"/>
</dbReference>
<dbReference type="InterPro" id="IPR046867">
    <property type="entry name" value="AldOxase/xan_DH_MoCoBD2"/>
</dbReference>
<dbReference type="SUPFAM" id="SSF56003">
    <property type="entry name" value="Molybdenum cofactor-binding domain"/>
    <property type="match status" value="1"/>
</dbReference>
<evidence type="ECO:0000256" key="2">
    <source>
        <dbReference type="SAM" id="MobiDB-lite"/>
    </source>
</evidence>
<sequence>MALGKSIRRVEAKAKVTGKVDYVMNMTMPEMLHVKLLRSTIPHGKIKNIDKRAAEEIEGVIKVVTGEDLQKLDINYYYGPAFRDQPVIAIDKVRYVGDPVAAVIAESVEIAAKAVNYIEVEYEEFEPVFQVLDAMKEDAPIVHDTIRPAGSFADLKSLLPKSGSNICLHYKLRHGDIEKGFEEADHIFEDTFTTPAAVHLPMEQHVALAYLDAEERMNIWTANQSPSFVRSEVSHVLKLPESKVRVRVPYLGGGFGTKLYVKIEALTAVLALIVKKPVKLALTMDEVFITLTKHATVFTLKTGVTNDGKIVARKCTVAWDTGAYADIGPRITQKSGFTAAGPYDIPHVQIDSYCVYTNNAPAGAFRGFGIPQLVWAYESQMDIIADKMGWDPLEFRKSQVLIEGKEHATGQIMNSIGFGEILEKIDDRLDWKTYRSTAKQPDQQNPRIRGRGMAIGLKAVLTPSISGAVVTLFADGSASVYSSTVDMGQGSDTILGQIAAEVLGLPSDKVRVVHPDTDVTPYDTITAASRSTFYMGNAIQKAAEDVKRQLFEFVSEYYEVSSEELELKDEAIFVRNEPDKKLAITEVIKKIFKMPAGSIIGRYVFESHYQSPDPETGQSDDVAIFWFAGGTAVEIEVDRETGKIDILNMVSLGDVGKAINPFQVHQQLYGAAIMQIGQALFEECKYDHGQMINASMADYKVPTFKDLPARSETIIVEDPHPEGPFGAKGVGETASFGVQPAIANALHDALGVRIKDMPLTPERVLAAIKEAEESSNSRQKVSVTNEAKGER</sequence>
<comment type="caution">
    <text evidence="4">The sequence shown here is derived from an EMBL/GenBank/DDBJ whole genome shotgun (WGS) entry which is preliminary data.</text>
</comment>
<reference evidence="4" key="1">
    <citation type="submission" date="2022-05" db="EMBL/GenBank/DDBJ databases">
        <title>Comparative Genomics of Spacecraft Associated Microbes.</title>
        <authorList>
            <person name="Tran M.T."/>
            <person name="Wright A."/>
            <person name="Seuylemezian A."/>
            <person name="Eisen J."/>
            <person name="Coil D."/>
        </authorList>
    </citation>
    <scope>NUCLEOTIDE SEQUENCE</scope>
    <source>
        <strain evidence="4">214.1.1</strain>
    </source>
</reference>
<dbReference type="SUPFAM" id="SSF54665">
    <property type="entry name" value="CO dehydrogenase molybdoprotein N-domain-like"/>
    <property type="match status" value="1"/>
</dbReference>
<dbReference type="GO" id="GO:0016491">
    <property type="term" value="F:oxidoreductase activity"/>
    <property type="evidence" value="ECO:0007669"/>
    <property type="project" value="InterPro"/>
</dbReference>
<accession>A0A9X2DPN0</accession>
<dbReference type="InterPro" id="IPR036856">
    <property type="entry name" value="Ald_Oxase/Xan_DH_a/b_sf"/>
</dbReference>
<feature type="region of interest" description="Disordered" evidence="2">
    <location>
        <begin position="770"/>
        <end position="791"/>
    </location>
</feature>
<dbReference type="InterPro" id="IPR000674">
    <property type="entry name" value="Ald_Oxase/Xan_DH_a/b"/>
</dbReference>
<dbReference type="GO" id="GO:0005506">
    <property type="term" value="F:iron ion binding"/>
    <property type="evidence" value="ECO:0007669"/>
    <property type="project" value="InterPro"/>
</dbReference>
<keyword evidence="5" id="KW-1185">Reference proteome</keyword>
<evidence type="ECO:0000259" key="3">
    <source>
        <dbReference type="SMART" id="SM01008"/>
    </source>
</evidence>
<gene>
    <name evidence="4" type="ORF">M3202_06960</name>
</gene>
<dbReference type="Gene3D" id="3.30.365.10">
    <property type="entry name" value="Aldehyde oxidase/xanthine dehydrogenase, molybdopterin binding domain"/>
    <property type="match status" value="4"/>
</dbReference>
<dbReference type="PANTHER" id="PTHR11908:SF157">
    <property type="entry name" value="XANTHINE DEHYDROGENASE SUBUNIT D-RELATED"/>
    <property type="match status" value="1"/>
</dbReference>
<dbReference type="RefSeq" id="WP_251222612.1">
    <property type="nucleotide sequence ID" value="NZ_JAMBOL010000003.1"/>
</dbReference>
<dbReference type="InterPro" id="IPR008274">
    <property type="entry name" value="AldOxase/xan_DH_MoCoBD1"/>
</dbReference>
<dbReference type="InterPro" id="IPR037165">
    <property type="entry name" value="AldOxase/xan_DH_Mopterin-bd_sf"/>
</dbReference>
<dbReference type="SMART" id="SM01008">
    <property type="entry name" value="Ald_Xan_dh_C"/>
    <property type="match status" value="1"/>
</dbReference>
<dbReference type="Pfam" id="PF01315">
    <property type="entry name" value="Ald_Xan_dh_C"/>
    <property type="match status" value="1"/>
</dbReference>
<feature type="compositionally biased region" description="Polar residues" evidence="2">
    <location>
        <begin position="774"/>
        <end position="785"/>
    </location>
</feature>